<dbReference type="GO" id="GO:0005737">
    <property type="term" value="C:cytoplasm"/>
    <property type="evidence" value="ECO:0007669"/>
    <property type="project" value="TreeGrafter"/>
</dbReference>
<dbReference type="GO" id="GO:0000723">
    <property type="term" value="P:telomere maintenance"/>
    <property type="evidence" value="ECO:0007669"/>
    <property type="project" value="TreeGrafter"/>
</dbReference>
<keyword evidence="2" id="KW-0378">Hydrolase</keyword>
<organism evidence="2 3">
    <name type="scientific">Mytilus edulis</name>
    <name type="common">Blue mussel</name>
    <dbReference type="NCBI Taxonomy" id="6550"/>
    <lineage>
        <taxon>Eukaryota</taxon>
        <taxon>Metazoa</taxon>
        <taxon>Spiralia</taxon>
        <taxon>Lophotrochozoa</taxon>
        <taxon>Mollusca</taxon>
        <taxon>Bivalvia</taxon>
        <taxon>Autobranchia</taxon>
        <taxon>Pteriomorphia</taxon>
        <taxon>Mytilida</taxon>
        <taxon>Mytiloidea</taxon>
        <taxon>Mytilidae</taxon>
        <taxon>Mytilinae</taxon>
        <taxon>Mytilus</taxon>
    </lineage>
</organism>
<comment type="caution">
    <text evidence="2">The sequence shown here is derived from an EMBL/GenBank/DDBJ whole genome shotgun (WGS) entry which is preliminary data.</text>
</comment>
<dbReference type="GO" id="GO:0005654">
    <property type="term" value="C:nucleoplasm"/>
    <property type="evidence" value="ECO:0007669"/>
    <property type="project" value="TreeGrafter"/>
</dbReference>
<dbReference type="GO" id="GO:0005694">
    <property type="term" value="C:chromosome"/>
    <property type="evidence" value="ECO:0007669"/>
    <property type="project" value="TreeGrafter"/>
</dbReference>
<keyword evidence="3" id="KW-1185">Reference proteome</keyword>
<dbReference type="SUPFAM" id="SSF52540">
    <property type="entry name" value="P-loop containing nucleoside triphosphate hydrolases"/>
    <property type="match status" value="1"/>
</dbReference>
<dbReference type="EC" id="3.6.4.12" evidence="2"/>
<dbReference type="PANTHER" id="PTHR13710">
    <property type="entry name" value="DNA HELICASE RECQ FAMILY MEMBER"/>
    <property type="match status" value="1"/>
</dbReference>
<evidence type="ECO:0000313" key="3">
    <source>
        <dbReference type="Proteomes" id="UP000683360"/>
    </source>
</evidence>
<dbReference type="InterPro" id="IPR027417">
    <property type="entry name" value="P-loop_NTPase"/>
</dbReference>
<proteinExistence type="inferred from homology"/>
<dbReference type="AlphaFoldDB" id="A0A8S3TC98"/>
<dbReference type="GO" id="GO:0009378">
    <property type="term" value="F:four-way junction helicase activity"/>
    <property type="evidence" value="ECO:0007669"/>
    <property type="project" value="TreeGrafter"/>
</dbReference>
<dbReference type="EMBL" id="CAJPWZ010002015">
    <property type="protein sequence ID" value="CAG2229035.1"/>
    <property type="molecule type" value="Genomic_DNA"/>
</dbReference>
<comment type="similarity">
    <text evidence="1">Belongs to the helicase family. RecQ subfamily.</text>
</comment>
<dbReference type="PANTHER" id="PTHR13710:SF157">
    <property type="entry name" value="DNA HELICASE"/>
    <property type="match status" value="1"/>
</dbReference>
<evidence type="ECO:0000256" key="1">
    <source>
        <dbReference type="ARBA" id="ARBA00005446"/>
    </source>
</evidence>
<dbReference type="Proteomes" id="UP000683360">
    <property type="component" value="Unassembled WGS sequence"/>
</dbReference>
<dbReference type="OrthoDB" id="5989961at2759"/>
<accession>A0A8S3TC98</accession>
<protein>
    <submittedName>
        <fullName evidence="2">RecQ</fullName>
        <ecNumber evidence="2">3.6.4.12</ecNumber>
    </submittedName>
</protein>
<gene>
    <name evidence="2" type="ORF">MEDL_41942</name>
</gene>
<dbReference type="GO" id="GO:0016787">
    <property type="term" value="F:hydrolase activity"/>
    <property type="evidence" value="ECO:0007669"/>
    <property type="project" value="UniProtKB-KW"/>
</dbReference>
<dbReference type="GO" id="GO:0043138">
    <property type="term" value="F:3'-5' DNA helicase activity"/>
    <property type="evidence" value="ECO:0007669"/>
    <property type="project" value="TreeGrafter"/>
</dbReference>
<sequence>MSETSVRKYLANFLYDDDTCALYHRSTKIGDNHRRVLSKEEMIAEINVNHKIDHHKQQVNKLLSLKTILHLNDLCHTLSDPMRKFGRQAFGILCKVRCPIHHLPRTVEICLAESLRNLAMMAEYENHLLRLGLSPNIKLKTKQVEVLKLLEAKNLEILAILPTGYGKSLIYQLAPLILDGTVVVFSPLSVIQEEQIQKLRTSGLKCCILNTRMPSYQYVVVEFLDEGSVEVVHQTWLESEEKVMFCYWPRKNSTQCAKKGQIPDKEFWRRYRIRIFSYTAIGHTEGIGFLLEVRLVTTIR</sequence>
<dbReference type="GO" id="GO:0000724">
    <property type="term" value="P:double-strand break repair via homologous recombination"/>
    <property type="evidence" value="ECO:0007669"/>
    <property type="project" value="TreeGrafter"/>
</dbReference>
<evidence type="ECO:0000313" key="2">
    <source>
        <dbReference type="EMBL" id="CAG2229035.1"/>
    </source>
</evidence>
<name>A0A8S3TC98_MYTED</name>
<reference evidence="2" key="1">
    <citation type="submission" date="2021-03" db="EMBL/GenBank/DDBJ databases">
        <authorList>
            <person name="Bekaert M."/>
        </authorList>
    </citation>
    <scope>NUCLEOTIDE SEQUENCE</scope>
</reference>
<dbReference type="Gene3D" id="3.40.50.300">
    <property type="entry name" value="P-loop containing nucleotide triphosphate hydrolases"/>
    <property type="match status" value="1"/>
</dbReference>